<evidence type="ECO:0008006" key="3">
    <source>
        <dbReference type="Google" id="ProtNLM"/>
    </source>
</evidence>
<evidence type="ECO:0000313" key="2">
    <source>
        <dbReference type="Proteomes" id="UP000471120"/>
    </source>
</evidence>
<evidence type="ECO:0000313" key="1">
    <source>
        <dbReference type="EMBL" id="TXG90300.1"/>
    </source>
</evidence>
<proteinExistence type="predicted"/>
<dbReference type="RefSeq" id="WP_010836801.1">
    <property type="nucleotide sequence ID" value="NZ_QRCM01000001.1"/>
</dbReference>
<dbReference type="AlphaFoldDB" id="A0A6P2CEB6"/>
<sequence length="124" mass="13584">MTRTRASARAAGTRFERQIADALAQALDDDRIDRRVKTGAKDRGDVAGVRAHGQRVVIETKNCARLDLPAWTREAHLEAGNDDALVGIVIHKRHGNGDPLDQWVTMTVADLVALLTGQPLEDRP</sequence>
<organism evidence="1 2">
    <name type="scientific">Rhodococcus rhodnii</name>
    <dbReference type="NCBI Taxonomy" id="38312"/>
    <lineage>
        <taxon>Bacteria</taxon>
        <taxon>Bacillati</taxon>
        <taxon>Actinomycetota</taxon>
        <taxon>Actinomycetes</taxon>
        <taxon>Mycobacteriales</taxon>
        <taxon>Nocardiaceae</taxon>
        <taxon>Rhodococcus</taxon>
    </lineage>
</organism>
<dbReference type="EMBL" id="QRCM01000001">
    <property type="protein sequence ID" value="TXG90300.1"/>
    <property type="molecule type" value="Genomic_DNA"/>
</dbReference>
<accession>A0A6P2CEB6</accession>
<protein>
    <recommendedName>
        <fullName evidence="3">Holliday junction resolvase</fullName>
    </recommendedName>
</protein>
<reference evidence="1 2" key="1">
    <citation type="submission" date="2018-07" db="EMBL/GenBank/DDBJ databases">
        <title>Genome sequence of Rhodococcus rhodnii ATCC 35071 from Rhodnius prolixus.</title>
        <authorList>
            <person name="Patel V."/>
            <person name="Vogel K.J."/>
        </authorList>
    </citation>
    <scope>NUCLEOTIDE SEQUENCE [LARGE SCALE GENOMIC DNA]</scope>
    <source>
        <strain evidence="1 2">ATCC 35071</strain>
    </source>
</reference>
<dbReference type="Proteomes" id="UP000471120">
    <property type="component" value="Unassembled WGS sequence"/>
</dbReference>
<comment type="caution">
    <text evidence="1">The sequence shown here is derived from an EMBL/GenBank/DDBJ whole genome shotgun (WGS) entry which is preliminary data.</text>
</comment>
<name>A0A6P2CEB6_9NOCA</name>
<gene>
    <name evidence="1" type="ORF">DW322_08775</name>
</gene>